<dbReference type="GO" id="GO:0005634">
    <property type="term" value="C:nucleus"/>
    <property type="evidence" value="ECO:0007669"/>
    <property type="project" value="UniProtKB-SubCell"/>
</dbReference>
<dbReference type="GO" id="GO:0006355">
    <property type="term" value="P:regulation of DNA-templated transcription"/>
    <property type="evidence" value="ECO:0007669"/>
    <property type="project" value="InterPro"/>
</dbReference>
<keyword evidence="12" id="KW-1185">Reference proteome</keyword>
<name>A0AAD4IUI5_PERFH</name>
<dbReference type="PANTHER" id="PTHR31734:SF261">
    <property type="entry name" value="AUXIN-RESPONSIVE PROTEIN IAA13"/>
    <property type="match status" value="1"/>
</dbReference>
<organism evidence="11 12">
    <name type="scientific">Perilla frutescens var. hirtella</name>
    <name type="common">Perilla citriodora</name>
    <name type="synonym">Perilla setoyensis</name>
    <dbReference type="NCBI Taxonomy" id="608512"/>
    <lineage>
        <taxon>Eukaryota</taxon>
        <taxon>Viridiplantae</taxon>
        <taxon>Streptophyta</taxon>
        <taxon>Embryophyta</taxon>
        <taxon>Tracheophyta</taxon>
        <taxon>Spermatophyta</taxon>
        <taxon>Magnoliopsida</taxon>
        <taxon>eudicotyledons</taxon>
        <taxon>Gunneridae</taxon>
        <taxon>Pentapetalae</taxon>
        <taxon>asterids</taxon>
        <taxon>lamiids</taxon>
        <taxon>Lamiales</taxon>
        <taxon>Lamiaceae</taxon>
        <taxon>Nepetoideae</taxon>
        <taxon>Elsholtzieae</taxon>
        <taxon>Perilla</taxon>
    </lineage>
</organism>
<accession>A0AAD4IUI5</accession>
<gene>
    <name evidence="11" type="ORF">C2S53_019488</name>
</gene>
<evidence type="ECO:0000256" key="1">
    <source>
        <dbReference type="ARBA" id="ARBA00004123"/>
    </source>
</evidence>
<evidence type="ECO:0000256" key="3">
    <source>
        <dbReference type="ARBA" id="ARBA00022491"/>
    </source>
</evidence>
<evidence type="ECO:0000259" key="10">
    <source>
        <dbReference type="PROSITE" id="PS51745"/>
    </source>
</evidence>
<keyword evidence="4 8" id="KW-0805">Transcription regulation</keyword>
<dbReference type="Gene3D" id="3.10.20.90">
    <property type="entry name" value="Phosphatidylinositol 3-kinase Catalytic Subunit, Chain A, domain 1"/>
    <property type="match status" value="1"/>
</dbReference>
<keyword evidence="6 8" id="KW-0539">Nucleus</keyword>
<dbReference type="Proteomes" id="UP001190926">
    <property type="component" value="Unassembled WGS sequence"/>
</dbReference>
<comment type="similarity">
    <text evidence="2 8">Belongs to the Aux/IAA family.</text>
</comment>
<evidence type="ECO:0000313" key="12">
    <source>
        <dbReference type="Proteomes" id="UP001190926"/>
    </source>
</evidence>
<dbReference type="InterPro" id="IPR053793">
    <property type="entry name" value="PB1-like"/>
</dbReference>
<sequence length="337" mass="36449">MLQSTSNNMINIAQTMIIRVGEFGIIFGLKVEALMQNSVVNRSESMSTLSTEENMTVMSSEDSSSYPDDSELELGLGLSLGGGGRAEPPAAAAAAWDQHARILTAKEVPSSSSSSLSPVTKSNDKNGCCGTKRAAPSSPPSPSTLRSQVAGWPPVANYRMNSLVNHAKLPSPRKSDSTGDKCKIMDAVVDQTNHSHDRNNNSVKESGLIKKSSFVKVNMDGISIGRKVDLKAHSCYETLAHMLDQMFTLSAAVGRRRSNVEEQLKMAGTGQPALLLDGSSDFVLTYEDKEGDWMLVGDVPWEMFLSSVRRLRIRRASEVNGPGVNALQDLMKRKGNK</sequence>
<feature type="region of interest" description="Disordered" evidence="9">
    <location>
        <begin position="106"/>
        <end position="148"/>
    </location>
</feature>
<evidence type="ECO:0000256" key="7">
    <source>
        <dbReference type="ARBA" id="ARBA00023294"/>
    </source>
</evidence>
<dbReference type="PROSITE" id="PS51745">
    <property type="entry name" value="PB1"/>
    <property type="match status" value="1"/>
</dbReference>
<comment type="subcellular location">
    <subcellularLocation>
        <location evidence="1 8">Nucleus</location>
    </subcellularLocation>
</comment>
<evidence type="ECO:0000256" key="9">
    <source>
        <dbReference type="SAM" id="MobiDB-lite"/>
    </source>
</evidence>
<evidence type="ECO:0000256" key="2">
    <source>
        <dbReference type="ARBA" id="ARBA00006728"/>
    </source>
</evidence>
<dbReference type="GO" id="GO:0009734">
    <property type="term" value="P:auxin-activated signaling pathway"/>
    <property type="evidence" value="ECO:0007669"/>
    <property type="project" value="UniProtKB-UniRule"/>
</dbReference>
<evidence type="ECO:0000256" key="5">
    <source>
        <dbReference type="ARBA" id="ARBA00023163"/>
    </source>
</evidence>
<dbReference type="InterPro" id="IPR003311">
    <property type="entry name" value="AUX_IAA"/>
</dbReference>
<comment type="subunit">
    <text evidence="8">Homodimers and heterodimers.</text>
</comment>
<keyword evidence="5 8" id="KW-0804">Transcription</keyword>
<proteinExistence type="inferred from homology"/>
<dbReference type="AlphaFoldDB" id="A0AAD4IUI5"/>
<feature type="domain" description="PB1" evidence="10">
    <location>
        <begin position="212"/>
        <end position="318"/>
    </location>
</feature>
<dbReference type="Pfam" id="PF02309">
    <property type="entry name" value="AUX_IAA"/>
    <property type="match status" value="1"/>
</dbReference>
<evidence type="ECO:0000256" key="4">
    <source>
        <dbReference type="ARBA" id="ARBA00023015"/>
    </source>
</evidence>
<evidence type="ECO:0000256" key="8">
    <source>
        <dbReference type="RuleBase" id="RU004549"/>
    </source>
</evidence>
<dbReference type="PANTHER" id="PTHR31734">
    <property type="entry name" value="AUXIN-RESPONSIVE PROTEIN IAA17"/>
    <property type="match status" value="1"/>
</dbReference>
<evidence type="ECO:0000256" key="6">
    <source>
        <dbReference type="ARBA" id="ARBA00023242"/>
    </source>
</evidence>
<dbReference type="SUPFAM" id="SSF54277">
    <property type="entry name" value="CAD &amp; PB1 domains"/>
    <property type="match status" value="1"/>
</dbReference>
<protein>
    <recommendedName>
        <fullName evidence="8">Auxin-responsive protein</fullName>
    </recommendedName>
</protein>
<comment type="caution">
    <text evidence="11">The sequence shown here is derived from an EMBL/GenBank/DDBJ whole genome shotgun (WGS) entry which is preliminary data.</text>
</comment>
<evidence type="ECO:0000313" key="11">
    <source>
        <dbReference type="EMBL" id="KAH6821539.1"/>
    </source>
</evidence>
<comment type="function">
    <text evidence="8">Aux/IAA proteins are short-lived transcriptional factors that function as repressors of early auxin response genes at low auxin concentrations.</text>
</comment>
<keyword evidence="3 8" id="KW-0678">Repressor</keyword>
<dbReference type="EMBL" id="SDAM02001965">
    <property type="protein sequence ID" value="KAH6821539.1"/>
    <property type="molecule type" value="Genomic_DNA"/>
</dbReference>
<dbReference type="InterPro" id="IPR033389">
    <property type="entry name" value="AUX/IAA_dom"/>
</dbReference>
<keyword evidence="7 8" id="KW-0927">Auxin signaling pathway</keyword>
<reference evidence="11 12" key="1">
    <citation type="journal article" date="2021" name="Nat. Commun.">
        <title>Incipient diploidization of the medicinal plant Perilla within 10,000 years.</title>
        <authorList>
            <person name="Zhang Y."/>
            <person name="Shen Q."/>
            <person name="Leng L."/>
            <person name="Zhang D."/>
            <person name="Chen S."/>
            <person name="Shi Y."/>
            <person name="Ning Z."/>
            <person name="Chen S."/>
        </authorList>
    </citation>
    <scope>NUCLEOTIDE SEQUENCE [LARGE SCALE GENOMIC DNA]</scope>
    <source>
        <strain evidence="12">cv. PC099</strain>
    </source>
</reference>